<dbReference type="Gene3D" id="3.30.160.60">
    <property type="entry name" value="Classic Zinc Finger"/>
    <property type="match status" value="1"/>
</dbReference>
<comment type="caution">
    <text evidence="3">The sequence shown here is derived from an EMBL/GenBank/DDBJ whole genome shotgun (WGS) entry which is preliminary data.</text>
</comment>
<dbReference type="InterPro" id="IPR011042">
    <property type="entry name" value="6-blade_b-propeller_TolB-like"/>
</dbReference>
<dbReference type="SUPFAM" id="SSF101898">
    <property type="entry name" value="NHL repeat"/>
    <property type="match status" value="1"/>
</dbReference>
<dbReference type="Proteomes" id="UP000596742">
    <property type="component" value="Unassembled WGS sequence"/>
</dbReference>
<dbReference type="Gene3D" id="2.120.10.30">
    <property type="entry name" value="TolB, C-terminal domain"/>
    <property type="match status" value="1"/>
</dbReference>
<name>A0A8B6CA91_MYTGA</name>
<dbReference type="CDD" id="cd19757">
    <property type="entry name" value="Bbox1"/>
    <property type="match status" value="1"/>
</dbReference>
<protein>
    <recommendedName>
        <fullName evidence="2">B box-type domain-containing protein</fullName>
    </recommendedName>
</protein>
<feature type="domain" description="B box-type" evidence="2">
    <location>
        <begin position="65"/>
        <end position="106"/>
    </location>
</feature>
<dbReference type="GO" id="GO:0008270">
    <property type="term" value="F:zinc ion binding"/>
    <property type="evidence" value="ECO:0007669"/>
    <property type="project" value="UniProtKB-KW"/>
</dbReference>
<keyword evidence="1" id="KW-0863">Zinc-finger</keyword>
<evidence type="ECO:0000256" key="1">
    <source>
        <dbReference type="PROSITE-ProRule" id="PRU00024"/>
    </source>
</evidence>
<dbReference type="EMBL" id="UYJE01001434">
    <property type="protein sequence ID" value="VDI02092.1"/>
    <property type="molecule type" value="Genomic_DNA"/>
</dbReference>
<evidence type="ECO:0000313" key="4">
    <source>
        <dbReference type="Proteomes" id="UP000596742"/>
    </source>
</evidence>
<keyword evidence="4" id="KW-1185">Reference proteome</keyword>
<dbReference type="AlphaFoldDB" id="A0A8B6CA91"/>
<dbReference type="PANTHER" id="PTHR25462">
    <property type="entry name" value="BONUS, ISOFORM C-RELATED"/>
    <property type="match status" value="1"/>
</dbReference>
<dbReference type="PROSITE" id="PS50119">
    <property type="entry name" value="ZF_BBOX"/>
    <property type="match status" value="2"/>
</dbReference>
<evidence type="ECO:0000313" key="3">
    <source>
        <dbReference type="EMBL" id="VDI02092.1"/>
    </source>
</evidence>
<keyword evidence="1" id="KW-0862">Zinc</keyword>
<keyword evidence="1" id="KW-0479">Metal-binding</keyword>
<dbReference type="PANTHER" id="PTHR25462:SF296">
    <property type="entry name" value="MEIOTIC P26, ISOFORM F"/>
    <property type="match status" value="1"/>
</dbReference>
<organism evidence="3 4">
    <name type="scientific">Mytilus galloprovincialis</name>
    <name type="common">Mediterranean mussel</name>
    <dbReference type="NCBI Taxonomy" id="29158"/>
    <lineage>
        <taxon>Eukaryota</taxon>
        <taxon>Metazoa</taxon>
        <taxon>Spiralia</taxon>
        <taxon>Lophotrochozoa</taxon>
        <taxon>Mollusca</taxon>
        <taxon>Bivalvia</taxon>
        <taxon>Autobranchia</taxon>
        <taxon>Pteriomorphia</taxon>
        <taxon>Mytilida</taxon>
        <taxon>Mytiloidea</taxon>
        <taxon>Mytilidae</taxon>
        <taxon>Mytilinae</taxon>
        <taxon>Mytilus</taxon>
    </lineage>
</organism>
<gene>
    <name evidence="3" type="ORF">MGAL_10B023741</name>
</gene>
<dbReference type="InterPro" id="IPR047153">
    <property type="entry name" value="TRIM45/56/19-like"/>
</dbReference>
<dbReference type="SMART" id="SM00336">
    <property type="entry name" value="BBOX"/>
    <property type="match status" value="2"/>
</dbReference>
<dbReference type="OrthoDB" id="6043467at2759"/>
<dbReference type="SUPFAM" id="SSF57845">
    <property type="entry name" value="B-box zinc-binding domain"/>
    <property type="match status" value="1"/>
</dbReference>
<accession>A0A8B6CA91</accession>
<reference evidence="3" key="1">
    <citation type="submission" date="2018-11" db="EMBL/GenBank/DDBJ databases">
        <authorList>
            <person name="Alioto T."/>
            <person name="Alioto T."/>
        </authorList>
    </citation>
    <scope>NUCLEOTIDE SEQUENCE</scope>
</reference>
<sequence length="566" mass="64416">MAANISICDICNHRHISKQSTHWCQNCGEALCSECIEHHTLSKATRGHTTITITDYEKLPSFITNIKQYCEKHNEIFLLYCQKHECPMCYKCVQSHAKCAESVIPLENVTENSKKSQMFHDLTQSISDLETNIMQIRKSREDNLGKVTLHSKEILAKIREYRERVNCHLDSIEQKLIKKILNVESKCGQKIKDILKTLQEVEVKLSYFSSSLQTIKQHASELQVFFAIREIEKQVMEKEHDLNTLLENKRLDDFTVSLEIDTKIENILSDIKMFGTITVETIPVNAKFINRKSRQAQILGNVVQPFDNIKFRQIRKFDSGSRKITGCTIIPDGRMAFTEYLGKRLVIKNANGILGFKIPLKESDAFDVTVVNDATVAVSCGAPDRNGKTSLQVIDVNLRRNIKVIDTKSWSYGLVCVDEKLVFSGYEPDGIYKVDLKTNQTTVIASTFSLNTWSYISCFKNKFYLTNDSNNTVTCCDNHGNVKWAYKDEMNMRIPRAISVDKNGNVFVACKRSNNVIVISPDGSRAKQILGNQDGLEEPCALHYDRTTNRLLVTNYMGTAFLLEAI</sequence>
<dbReference type="InterPro" id="IPR000315">
    <property type="entry name" value="Znf_B-box"/>
</dbReference>
<proteinExistence type="predicted"/>
<evidence type="ECO:0000259" key="2">
    <source>
        <dbReference type="PROSITE" id="PS50119"/>
    </source>
</evidence>
<feature type="domain" description="B box-type" evidence="2">
    <location>
        <begin position="3"/>
        <end position="53"/>
    </location>
</feature>